<dbReference type="InterPro" id="IPR002125">
    <property type="entry name" value="CMP_dCMP_dom"/>
</dbReference>
<gene>
    <name evidence="17" type="primary">cdd</name>
    <name evidence="17" type="ORF">HH304_19245</name>
</gene>
<evidence type="ECO:0000256" key="13">
    <source>
        <dbReference type="PIRSR" id="PIRSR606262-2"/>
    </source>
</evidence>
<dbReference type="Pfam" id="PF00383">
    <property type="entry name" value="dCMP_cyt_deam_1"/>
    <property type="match status" value="1"/>
</dbReference>
<evidence type="ECO:0000256" key="8">
    <source>
        <dbReference type="ARBA" id="ARBA00022833"/>
    </source>
</evidence>
<evidence type="ECO:0000256" key="2">
    <source>
        <dbReference type="ARBA" id="ARBA00003949"/>
    </source>
</evidence>
<dbReference type="GO" id="GO:0008270">
    <property type="term" value="F:zinc ion binding"/>
    <property type="evidence" value="ECO:0007669"/>
    <property type="project" value="UniProtKB-UniRule"/>
</dbReference>
<feature type="binding site" evidence="14">
    <location>
        <position position="75"/>
    </location>
    <ligand>
        <name>Zn(2+)</name>
        <dbReference type="ChEBI" id="CHEBI:29105"/>
        <note>catalytic</note>
    </ligand>
</feature>
<dbReference type="EC" id="3.5.4.5" evidence="4 15"/>
<dbReference type="PROSITE" id="PS51747">
    <property type="entry name" value="CYT_DCMP_DEAMINASES_2"/>
    <property type="match status" value="1"/>
</dbReference>
<keyword evidence="8 14" id="KW-0862">Zinc</keyword>
<dbReference type="GO" id="GO:0055086">
    <property type="term" value="P:nucleobase-containing small molecule metabolic process"/>
    <property type="evidence" value="ECO:0007669"/>
    <property type="project" value="UniProtKB-ARBA"/>
</dbReference>
<evidence type="ECO:0000256" key="5">
    <source>
        <dbReference type="ARBA" id="ARBA00018266"/>
    </source>
</evidence>
<evidence type="ECO:0000256" key="3">
    <source>
        <dbReference type="ARBA" id="ARBA00006576"/>
    </source>
</evidence>
<dbReference type="CDD" id="cd01283">
    <property type="entry name" value="cytidine_deaminase"/>
    <property type="match status" value="1"/>
</dbReference>
<evidence type="ECO:0000256" key="1">
    <source>
        <dbReference type="ARBA" id="ARBA00001947"/>
    </source>
</evidence>
<comment type="similarity">
    <text evidence="3 15">Belongs to the cytidine and deoxycytidylate deaminase family.</text>
</comment>
<dbReference type="Gene3D" id="3.40.140.10">
    <property type="entry name" value="Cytidine Deaminase, domain 2"/>
    <property type="match status" value="1"/>
</dbReference>
<comment type="function">
    <text evidence="2 15">This enzyme scavenges exogenous and endogenous cytidine and 2'-deoxycytidine for UMP synthesis.</text>
</comment>
<keyword evidence="18" id="KW-1185">Reference proteome</keyword>
<evidence type="ECO:0000256" key="6">
    <source>
        <dbReference type="ARBA" id="ARBA00022723"/>
    </source>
</evidence>
<dbReference type="PANTHER" id="PTHR11644:SF2">
    <property type="entry name" value="CYTIDINE DEAMINASE"/>
    <property type="match status" value="1"/>
</dbReference>
<organism evidence="17 18">
    <name type="scientific">Marinigracilibium pacificum</name>
    <dbReference type="NCBI Taxonomy" id="2729599"/>
    <lineage>
        <taxon>Bacteria</taxon>
        <taxon>Pseudomonadati</taxon>
        <taxon>Bacteroidota</taxon>
        <taxon>Cytophagia</taxon>
        <taxon>Cytophagales</taxon>
        <taxon>Flammeovirgaceae</taxon>
        <taxon>Marinigracilibium</taxon>
    </lineage>
</organism>
<feature type="binding site" evidence="14">
    <location>
        <position position="116"/>
    </location>
    <ligand>
        <name>Zn(2+)</name>
        <dbReference type="ChEBI" id="CHEBI:29105"/>
        <note>catalytic</note>
    </ligand>
</feature>
<dbReference type="InterPro" id="IPR016192">
    <property type="entry name" value="APOBEC/CMP_deaminase_Zn-bd"/>
</dbReference>
<comment type="caution">
    <text evidence="17">The sequence shown here is derived from an EMBL/GenBank/DDBJ whole genome shotgun (WGS) entry which is preliminary data.</text>
</comment>
<feature type="binding site" evidence="14">
    <location>
        <position position="113"/>
    </location>
    <ligand>
        <name>Zn(2+)</name>
        <dbReference type="ChEBI" id="CHEBI:29105"/>
        <note>catalytic</note>
    </ligand>
</feature>
<dbReference type="GO" id="GO:0042802">
    <property type="term" value="F:identical protein binding"/>
    <property type="evidence" value="ECO:0007669"/>
    <property type="project" value="UniProtKB-ARBA"/>
</dbReference>
<dbReference type="EMBL" id="JABBNU010000014">
    <property type="protein sequence ID" value="NMM50554.1"/>
    <property type="molecule type" value="Genomic_DNA"/>
</dbReference>
<feature type="binding site" evidence="13">
    <location>
        <begin position="64"/>
        <end position="70"/>
    </location>
    <ligand>
        <name>substrate</name>
    </ligand>
</feature>
<evidence type="ECO:0000256" key="14">
    <source>
        <dbReference type="PIRSR" id="PIRSR606262-3"/>
    </source>
</evidence>
<sequence>MSVKTKSHIIEYKEFESFEALPEEWQKLVDKSIVAIKSAHAPYSDFKVGAAIQLEDGSIIEGSNQENAAYPSGLCAERVALFYAHHKFPDIHIKKIAVLAENRQRKITGVSPCGACRQVMVEFSKENTIEILLRTKEGKYNLFNSVMDLVPFTFNKKNLDE</sequence>
<protein>
    <recommendedName>
        <fullName evidence="5 15">Cytidine deaminase</fullName>
        <ecNumber evidence="4 15">3.5.4.5</ecNumber>
    </recommendedName>
    <alternativeName>
        <fullName evidence="9 15">Cytidine aminohydrolase</fullName>
    </alternativeName>
</protein>
<dbReference type="PROSITE" id="PS00903">
    <property type="entry name" value="CYT_DCMP_DEAMINASES_1"/>
    <property type="match status" value="1"/>
</dbReference>
<accession>A0A848J802</accession>
<dbReference type="GO" id="GO:0005829">
    <property type="term" value="C:cytosol"/>
    <property type="evidence" value="ECO:0007669"/>
    <property type="project" value="TreeGrafter"/>
</dbReference>
<name>A0A848J802_9BACT</name>
<comment type="cofactor">
    <cofactor evidence="1 14 15">
        <name>Zn(2+)</name>
        <dbReference type="ChEBI" id="CHEBI:29105"/>
    </cofactor>
</comment>
<dbReference type="InterPro" id="IPR006262">
    <property type="entry name" value="Cyt_deam_tetra"/>
</dbReference>
<evidence type="ECO:0000259" key="16">
    <source>
        <dbReference type="PROSITE" id="PS51747"/>
    </source>
</evidence>
<comment type="catalytic activity">
    <reaction evidence="10 15">
        <text>2'-deoxycytidine + H2O + H(+) = 2'-deoxyuridine + NH4(+)</text>
        <dbReference type="Rhea" id="RHEA:13433"/>
        <dbReference type="ChEBI" id="CHEBI:15377"/>
        <dbReference type="ChEBI" id="CHEBI:15378"/>
        <dbReference type="ChEBI" id="CHEBI:15698"/>
        <dbReference type="ChEBI" id="CHEBI:16450"/>
        <dbReference type="ChEBI" id="CHEBI:28938"/>
        <dbReference type="EC" id="3.5.4.5"/>
    </reaction>
</comment>
<reference evidence="17 18" key="1">
    <citation type="submission" date="2020-04" db="EMBL/GenBank/DDBJ databases">
        <title>Flammeovirgaceae bacterium KN852 isolated from deep sea.</title>
        <authorList>
            <person name="Zhang D.-C."/>
        </authorList>
    </citation>
    <scope>NUCLEOTIDE SEQUENCE [LARGE SCALE GENOMIC DNA]</scope>
    <source>
        <strain evidence="17 18">KN852</strain>
    </source>
</reference>
<evidence type="ECO:0000256" key="11">
    <source>
        <dbReference type="ARBA" id="ARBA00049558"/>
    </source>
</evidence>
<keyword evidence="6 14" id="KW-0479">Metal-binding</keyword>
<dbReference type="PANTHER" id="PTHR11644">
    <property type="entry name" value="CYTIDINE DEAMINASE"/>
    <property type="match status" value="1"/>
</dbReference>
<dbReference type="InterPro" id="IPR050202">
    <property type="entry name" value="Cyt/Deoxycyt_deaminase"/>
</dbReference>
<dbReference type="InterPro" id="IPR016193">
    <property type="entry name" value="Cytidine_deaminase-like"/>
</dbReference>
<comment type="catalytic activity">
    <reaction evidence="11 15">
        <text>cytidine + H2O + H(+) = uridine + NH4(+)</text>
        <dbReference type="Rhea" id="RHEA:16069"/>
        <dbReference type="ChEBI" id="CHEBI:15377"/>
        <dbReference type="ChEBI" id="CHEBI:15378"/>
        <dbReference type="ChEBI" id="CHEBI:16704"/>
        <dbReference type="ChEBI" id="CHEBI:17562"/>
        <dbReference type="ChEBI" id="CHEBI:28938"/>
        <dbReference type="EC" id="3.5.4.5"/>
    </reaction>
</comment>
<dbReference type="GO" id="GO:0072527">
    <property type="term" value="P:pyrimidine-containing compound metabolic process"/>
    <property type="evidence" value="ECO:0007669"/>
    <property type="project" value="UniProtKB-ARBA"/>
</dbReference>
<feature type="domain" description="CMP/dCMP-type deaminase" evidence="16">
    <location>
        <begin position="23"/>
        <end position="148"/>
    </location>
</feature>
<evidence type="ECO:0000256" key="12">
    <source>
        <dbReference type="PIRSR" id="PIRSR606262-1"/>
    </source>
</evidence>
<feature type="active site" description="Proton donor" evidence="12">
    <location>
        <position position="77"/>
    </location>
</feature>
<dbReference type="AlphaFoldDB" id="A0A848J802"/>
<dbReference type="SUPFAM" id="SSF53927">
    <property type="entry name" value="Cytidine deaminase-like"/>
    <property type="match status" value="1"/>
</dbReference>
<evidence type="ECO:0000256" key="4">
    <source>
        <dbReference type="ARBA" id="ARBA00012783"/>
    </source>
</evidence>
<dbReference type="NCBIfam" id="TIGR01354">
    <property type="entry name" value="cyt_deam_tetra"/>
    <property type="match status" value="1"/>
</dbReference>
<keyword evidence="7 15" id="KW-0378">Hydrolase</keyword>
<dbReference type="NCBIfam" id="NF004064">
    <property type="entry name" value="PRK05578.1"/>
    <property type="match status" value="1"/>
</dbReference>
<evidence type="ECO:0000313" key="18">
    <source>
        <dbReference type="Proteomes" id="UP000559010"/>
    </source>
</evidence>
<evidence type="ECO:0000256" key="7">
    <source>
        <dbReference type="ARBA" id="ARBA00022801"/>
    </source>
</evidence>
<proteinExistence type="inferred from homology"/>
<evidence type="ECO:0000256" key="9">
    <source>
        <dbReference type="ARBA" id="ARBA00032005"/>
    </source>
</evidence>
<evidence type="ECO:0000256" key="10">
    <source>
        <dbReference type="ARBA" id="ARBA00049252"/>
    </source>
</evidence>
<evidence type="ECO:0000256" key="15">
    <source>
        <dbReference type="RuleBase" id="RU364006"/>
    </source>
</evidence>
<dbReference type="RefSeq" id="WP_169684919.1">
    <property type="nucleotide sequence ID" value="NZ_JABBNU010000014.1"/>
</dbReference>
<dbReference type="GO" id="GO:0004126">
    <property type="term" value="F:cytidine deaminase activity"/>
    <property type="evidence" value="ECO:0007669"/>
    <property type="project" value="UniProtKB-UniRule"/>
</dbReference>
<dbReference type="Proteomes" id="UP000559010">
    <property type="component" value="Unassembled WGS sequence"/>
</dbReference>
<evidence type="ECO:0000313" key="17">
    <source>
        <dbReference type="EMBL" id="NMM50554.1"/>
    </source>
</evidence>